<feature type="compositionally biased region" description="Polar residues" evidence="5">
    <location>
        <begin position="684"/>
        <end position="712"/>
    </location>
</feature>
<dbReference type="InterPro" id="IPR028269">
    <property type="entry name" value="AP4E1_C"/>
</dbReference>
<dbReference type="Pfam" id="PF01602">
    <property type="entry name" value="Adaptin_N"/>
    <property type="match status" value="1"/>
</dbReference>
<comment type="subcellular location">
    <subcellularLocation>
        <location evidence="1">Endomembrane system</location>
    </subcellularLocation>
</comment>
<evidence type="ECO:0000256" key="1">
    <source>
        <dbReference type="ARBA" id="ARBA00004308"/>
    </source>
</evidence>
<dbReference type="InterPro" id="IPR017109">
    <property type="entry name" value="AP4_complex_esu"/>
</dbReference>
<dbReference type="SUPFAM" id="SSF48371">
    <property type="entry name" value="ARM repeat"/>
    <property type="match status" value="1"/>
</dbReference>
<dbReference type="EMBL" id="CASHTH010003884">
    <property type="protein sequence ID" value="CAI8050730.1"/>
    <property type="molecule type" value="Genomic_DNA"/>
</dbReference>
<dbReference type="GO" id="GO:0006886">
    <property type="term" value="P:intracellular protein transport"/>
    <property type="evidence" value="ECO:0007669"/>
    <property type="project" value="InterPro"/>
</dbReference>
<dbReference type="Pfam" id="PF14807">
    <property type="entry name" value="AP4E_app_platf"/>
    <property type="match status" value="1"/>
</dbReference>
<dbReference type="GO" id="GO:0012505">
    <property type="term" value="C:endomembrane system"/>
    <property type="evidence" value="ECO:0007669"/>
    <property type="project" value="UniProtKB-SubCell"/>
</dbReference>
<dbReference type="Gene3D" id="1.25.10.10">
    <property type="entry name" value="Leucine-rich Repeat Variant"/>
    <property type="match status" value="1"/>
</dbReference>
<evidence type="ECO:0000256" key="4">
    <source>
        <dbReference type="ARBA" id="ARBA00023136"/>
    </source>
</evidence>
<dbReference type="GO" id="GO:0030124">
    <property type="term" value="C:AP-4 adaptor complex"/>
    <property type="evidence" value="ECO:0007669"/>
    <property type="project" value="InterPro"/>
</dbReference>
<dbReference type="PIRSF" id="PIRSF037097">
    <property type="entry name" value="AP4_complex_epsilon"/>
    <property type="match status" value="1"/>
</dbReference>
<evidence type="ECO:0000313" key="7">
    <source>
        <dbReference type="EMBL" id="CAI8050730.1"/>
    </source>
</evidence>
<dbReference type="AlphaFoldDB" id="A0AA35TLY7"/>
<protein>
    <submittedName>
        <fullName evidence="7">AP-4 complex subunit epsilon-1</fullName>
    </submittedName>
</protein>
<sequence>MEQTARVLSQLGSKDQPSKEFQSLVRQIGEAKTKHEEDRIIKKEAALLKDKVGGRDVTKRQMREYLIRLIYCEMLGVECSWGYIHAVKFTQTGSTLDKRIGYLAASLFLHEGHELNVLLVATLQKDLKSSNMLEVSMALVSICKLVGADMIPPLLPLVQDKLLHPKQLVRKKAVMAMHRFLLLSPDSISHLEDDFRRSLSDQDPGVMEAALILFHDLIKNGPIKYKDLTESFAMILTQVIDRKLPEEFNYHGVPAPWMQMRLLRILALLGADDLRTSEKIYPVVERVIGSAECNSDIGQAISYECIKTVATIYPNNSVVSTTAKCLSRFVTSTNNDWRYLGINGLASLVQVNPKYAQEHQMVVIDCLDDPDDTLRRKTLDLLYKMTNPLNVVVITEKLIGYLRQTRDEYIRADLVSKVTQLAERFAPDNIWFIQTMNAIFELGGNLVRREVAHNLMRLIAEGTDDERTDVELRQDAVSNYIELLDKPNLPDILIKIICWVVGEYSYVLEDTDTEEILEKITRLLMRTFEDKTTTNWVVSSVTKLVARLGSMPDNVQSQVAVYLASTDTDVQQRCNELLELSQNLSMMQTVLPLDSACEDLEVDSSLSFLDDFVTQSLAQGASRYKPPHLRPAVLQRNQAPQAKEIRFEEYPMPAPPSFHRPAPLPSSPSPSPRVPRRPSEDSPLSSPTSARSQIAHSVTTAPSGSLQYAPSELSTSGIAVKTQRVWGNKGYVKEVPSVPVATPPIATTTTSPQQPVTVATREGEEGEEEGGSERSERSGESPSKPITAPSPVVASIVQPSAEEVRKRQLASQLFGGGGTLSGPARAPRQKRRGETPGKIDSRPPRRSVGRNEVKSEDASTDLLLDLQDLDFSQTTPPKQDLYHPPHAVEVKEMNFDPLIPVSSGGSAGGGGGLLGGMEIRQHQNKSPTFQGEISTPPTIPPTNSTSADLLGLSFDDMVTVPTDKQQPQPQLEPTMAVMAPHISSDISLLEPTPSTTVPEVSEPKGSLALNLLETPLTSLKVPDEYSQLPPVAGWTNKDVCQDASLRLTVTKLVSPDQLVVVLFLTNQKQASLSDVTLSLKPSSNLTAKASSGVTDLSFKTSLTGFATGVHVVTLVPSSPAPRMSLQGQVAYSDAMATNKRLFFDASLLVSDFIRPLGLSTQEYGKKWPGLSNERTLNIQSSPNTKTVAQFMDTLRSRLSLHPIQIIGQEGIAAGTFLPKIPCLVHGKVTSANLDLRVRTPSSLLTDSLAKLAEQVFK</sequence>
<keyword evidence="3" id="KW-0653">Protein transport</keyword>
<gene>
    <name evidence="7" type="ORF">GBAR_LOCUS27825</name>
</gene>
<evidence type="ECO:0000256" key="5">
    <source>
        <dbReference type="SAM" id="MobiDB-lite"/>
    </source>
</evidence>
<dbReference type="SMART" id="SM01356">
    <property type="entry name" value="AP4E_app_platf"/>
    <property type="match status" value="1"/>
</dbReference>
<dbReference type="InterPro" id="IPR011989">
    <property type="entry name" value="ARM-like"/>
</dbReference>
<feature type="domain" description="AP-4 complex subunit epsilon-1 C-terminal" evidence="6">
    <location>
        <begin position="1154"/>
        <end position="1257"/>
    </location>
</feature>
<dbReference type="InterPro" id="IPR050840">
    <property type="entry name" value="Adaptor_Complx_Large_Subunit"/>
</dbReference>
<keyword evidence="4" id="KW-0472">Membrane</keyword>
<keyword evidence="8" id="KW-1185">Reference proteome</keyword>
<feature type="region of interest" description="Disordered" evidence="5">
    <location>
        <begin position="741"/>
        <end position="859"/>
    </location>
</feature>
<feature type="region of interest" description="Disordered" evidence="5">
    <location>
        <begin position="651"/>
        <end position="712"/>
    </location>
</feature>
<proteinExistence type="predicted"/>
<evidence type="ECO:0000256" key="3">
    <source>
        <dbReference type="ARBA" id="ARBA00022927"/>
    </source>
</evidence>
<evidence type="ECO:0000256" key="2">
    <source>
        <dbReference type="ARBA" id="ARBA00022448"/>
    </source>
</evidence>
<feature type="compositionally biased region" description="Low complexity" evidence="5">
    <location>
        <begin position="741"/>
        <end position="760"/>
    </location>
</feature>
<keyword evidence="2" id="KW-0813">Transport</keyword>
<dbReference type="InterPro" id="IPR002553">
    <property type="entry name" value="Clathrin/coatomer_adapt-like_N"/>
</dbReference>
<organism evidence="7 8">
    <name type="scientific">Geodia barretti</name>
    <name type="common">Barrett's horny sponge</name>
    <dbReference type="NCBI Taxonomy" id="519541"/>
    <lineage>
        <taxon>Eukaryota</taxon>
        <taxon>Metazoa</taxon>
        <taxon>Porifera</taxon>
        <taxon>Demospongiae</taxon>
        <taxon>Heteroscleromorpha</taxon>
        <taxon>Tetractinellida</taxon>
        <taxon>Astrophorina</taxon>
        <taxon>Geodiidae</taxon>
        <taxon>Geodia</taxon>
    </lineage>
</organism>
<dbReference type="InterPro" id="IPR016024">
    <property type="entry name" value="ARM-type_fold"/>
</dbReference>
<dbReference type="PANTHER" id="PTHR22780">
    <property type="entry name" value="ADAPTIN, ALPHA/GAMMA/EPSILON"/>
    <property type="match status" value="1"/>
</dbReference>
<feature type="compositionally biased region" description="Pro residues" evidence="5">
    <location>
        <begin position="652"/>
        <end position="673"/>
    </location>
</feature>
<comment type="caution">
    <text evidence="7">The sequence shown here is derived from an EMBL/GenBank/DDBJ whole genome shotgun (WGS) entry which is preliminary data.</text>
</comment>
<dbReference type="GO" id="GO:0016192">
    <property type="term" value="P:vesicle-mediated transport"/>
    <property type="evidence" value="ECO:0007669"/>
    <property type="project" value="InterPro"/>
</dbReference>
<evidence type="ECO:0000313" key="8">
    <source>
        <dbReference type="Proteomes" id="UP001174909"/>
    </source>
</evidence>
<dbReference type="Proteomes" id="UP001174909">
    <property type="component" value="Unassembled WGS sequence"/>
</dbReference>
<name>A0AA35TLY7_GEOBA</name>
<evidence type="ECO:0000259" key="6">
    <source>
        <dbReference type="SMART" id="SM01356"/>
    </source>
</evidence>
<feature type="compositionally biased region" description="Basic and acidic residues" evidence="5">
    <location>
        <begin position="832"/>
        <end position="857"/>
    </location>
</feature>
<reference evidence="7" key="1">
    <citation type="submission" date="2023-03" db="EMBL/GenBank/DDBJ databases">
        <authorList>
            <person name="Steffen K."/>
            <person name="Cardenas P."/>
        </authorList>
    </citation>
    <scope>NUCLEOTIDE SEQUENCE</scope>
</reference>
<accession>A0AA35TLY7</accession>